<dbReference type="CDD" id="cd05014">
    <property type="entry name" value="SIS_Kpsf"/>
    <property type="match status" value="1"/>
</dbReference>
<evidence type="ECO:0000256" key="8">
    <source>
        <dbReference type="ARBA" id="ARBA00022695"/>
    </source>
</evidence>
<dbReference type="InterPro" id="IPR045094">
    <property type="entry name" value="NMNAT_euk"/>
</dbReference>
<evidence type="ECO:0000256" key="1">
    <source>
        <dbReference type="ARBA" id="ARBA00004123"/>
    </source>
</evidence>
<keyword evidence="6" id="KW-0662">Pyridine nucleotide biosynthesis</keyword>
<dbReference type="PANTHER" id="PTHR38418">
    <property type="entry name" value="SUGAR ISOMERASE, KPSF/GUTQ (AFU_ORTHOLOGUE AFUA_6G08860)"/>
    <property type="match status" value="1"/>
</dbReference>
<dbReference type="AlphaFoldDB" id="V5G6E0"/>
<feature type="domain" description="SIS" evidence="16">
    <location>
        <begin position="403"/>
        <end position="553"/>
    </location>
</feature>
<evidence type="ECO:0000256" key="6">
    <source>
        <dbReference type="ARBA" id="ARBA00022642"/>
    </source>
</evidence>
<keyword evidence="10" id="KW-0067">ATP-binding</keyword>
<dbReference type="Gene3D" id="3.40.50.620">
    <property type="entry name" value="HUPs"/>
    <property type="match status" value="1"/>
</dbReference>
<dbReference type="InterPro" id="IPR004821">
    <property type="entry name" value="Cyt_trans-like"/>
</dbReference>
<evidence type="ECO:0000256" key="9">
    <source>
        <dbReference type="ARBA" id="ARBA00022741"/>
    </source>
</evidence>
<feature type="compositionally biased region" description="Basic and acidic residues" evidence="15">
    <location>
        <begin position="1"/>
        <end position="12"/>
    </location>
</feature>
<dbReference type="Gene3D" id="3.40.50.10490">
    <property type="entry name" value="Glucose-6-phosphate isomerase like protein, domain 1"/>
    <property type="match status" value="1"/>
</dbReference>
<evidence type="ECO:0000256" key="3">
    <source>
        <dbReference type="ARBA" id="ARBA00005019"/>
    </source>
</evidence>
<evidence type="ECO:0000313" key="17">
    <source>
        <dbReference type="EMBL" id="GAE00044.1"/>
    </source>
</evidence>
<evidence type="ECO:0000259" key="16">
    <source>
        <dbReference type="PROSITE" id="PS51464"/>
    </source>
</evidence>
<dbReference type="GO" id="GO:0005634">
    <property type="term" value="C:nucleus"/>
    <property type="evidence" value="ECO:0007669"/>
    <property type="project" value="UniProtKB-SubCell"/>
</dbReference>
<comment type="caution">
    <text evidence="17">The sequence shown here is derived from an EMBL/GenBank/DDBJ whole genome shotgun (WGS) entry which is preliminary data.</text>
</comment>
<dbReference type="GO" id="GO:0004515">
    <property type="term" value="F:nicotinate-nucleotide adenylyltransferase activity"/>
    <property type="evidence" value="ECO:0007669"/>
    <property type="project" value="UniProtKB-EC"/>
</dbReference>
<comment type="catalytic activity">
    <reaction evidence="14">
        <text>beta-nicotinamide D-ribonucleotide + ATP + H(+) = diphosphate + NAD(+)</text>
        <dbReference type="Rhea" id="RHEA:21360"/>
        <dbReference type="ChEBI" id="CHEBI:14649"/>
        <dbReference type="ChEBI" id="CHEBI:15378"/>
        <dbReference type="ChEBI" id="CHEBI:30616"/>
        <dbReference type="ChEBI" id="CHEBI:33019"/>
        <dbReference type="ChEBI" id="CHEBI:57540"/>
        <dbReference type="EC" id="2.7.7.1"/>
    </reaction>
</comment>
<evidence type="ECO:0000256" key="14">
    <source>
        <dbReference type="ARBA" id="ARBA00049001"/>
    </source>
</evidence>
<dbReference type="InterPro" id="IPR014729">
    <property type="entry name" value="Rossmann-like_a/b/a_fold"/>
</dbReference>
<gene>
    <name evidence="17" type="ORF">PVAR5_8777</name>
</gene>
<dbReference type="SUPFAM" id="SSF53697">
    <property type="entry name" value="SIS domain"/>
    <property type="match status" value="1"/>
</dbReference>
<evidence type="ECO:0000256" key="13">
    <source>
        <dbReference type="ARBA" id="ARBA00048721"/>
    </source>
</evidence>
<dbReference type="EMBL" id="BAUL01000350">
    <property type="protein sequence ID" value="GAE00044.1"/>
    <property type="molecule type" value="Genomic_DNA"/>
</dbReference>
<keyword evidence="18" id="KW-1185">Reference proteome</keyword>
<dbReference type="SUPFAM" id="SSF52374">
    <property type="entry name" value="Nucleotidylyl transferase"/>
    <property type="match status" value="1"/>
</dbReference>
<evidence type="ECO:0000256" key="12">
    <source>
        <dbReference type="ARBA" id="ARBA00023242"/>
    </source>
</evidence>
<sequence length="755" mass="81456">MATSGEKSDDVHQLPPSLPPAPMEDYAFPEQRLKKVMDDPEKTPLLLVACGSFSPITYLHLRMFEMASDYVKFSTDFELIGGYLSPVSDAYRKAGLASAEHRIAMCQLAVEQTSDWLMVDPWEPMQKEYQPTAIVLDHFDHEINTVRKGIDTGNGTRKPVRVALLAGADLIHTMSTPGVWSEKDLDHILGKYGSFIVERSGTDIDEALASLQPWKDNIYVIQQLIQNDVSSTKIRLFLRREMSVRYLIPVPVIHYIEQHHLYEDDGAAGTKTNEKGKGKQVGIRQGKYVFPLLNSPQGLACLLVIAAATASMAFIAMAPSKQPITPVSPSISSISSLPDAMPPLTMTPPEPEDPRLRTNDDAAAVVTAIHVIATEKAALANLECIYQTDRLAQENMARAVNQIVRTIKDGGKLVVCGVGKSGKIGKKLEATMNSMGIYSAFLHPTEALHGDLGMIRPNDTLLLISFSGKTPELLLLLPHIPSTVPVIAMTSHMHPATCPLLSFQYPEMGILLPAPIHEDEESSFGVCAPTSSTTVALALGDALAIAAARKLHPLPGKGPAEVFKSFHPGGAIGAALSPPTPISIPTSAPSISPTSMPSDYLQAKPLGSYPVTGATNPDNKHGTRVSDIAVPLENIPTVSSLSDIRILDILLTAIQNPTSKSWVKLSSTEIIPPSRVRSLSVGSSVDMNVSDVSEPLAVERKDWLFVPAVSALEDVRQLVSDTSRAGSNVSVVGLLNTENELVAVVEPEQVFDKSN</sequence>
<dbReference type="PROSITE" id="PS51464">
    <property type="entry name" value="SIS"/>
    <property type="match status" value="1"/>
</dbReference>
<evidence type="ECO:0000256" key="7">
    <source>
        <dbReference type="ARBA" id="ARBA00022679"/>
    </source>
</evidence>
<evidence type="ECO:0000256" key="2">
    <source>
        <dbReference type="ARBA" id="ARBA00004658"/>
    </source>
</evidence>
<dbReference type="OrthoDB" id="422187at2759"/>
<evidence type="ECO:0000256" key="4">
    <source>
        <dbReference type="ARBA" id="ARBA00007064"/>
    </source>
</evidence>
<dbReference type="Proteomes" id="UP000018001">
    <property type="component" value="Unassembled WGS sequence"/>
</dbReference>
<comment type="similarity">
    <text evidence="4">Belongs to the eukaryotic NMN adenylyltransferase family.</text>
</comment>
<dbReference type="Pfam" id="PF01467">
    <property type="entry name" value="CTP_transf_like"/>
    <property type="match status" value="1"/>
</dbReference>
<accession>V5G6E0</accession>
<name>V5G6E0_BYSSN</name>
<dbReference type="FunFam" id="3.40.50.620:FF:000074">
    <property type="entry name" value="Nicotinamide-nucleotide adenylyltransferase"/>
    <property type="match status" value="1"/>
</dbReference>
<keyword evidence="9" id="KW-0547">Nucleotide-binding</keyword>
<comment type="subcellular location">
    <subcellularLocation>
        <location evidence="1">Nucleus</location>
    </subcellularLocation>
</comment>
<keyword evidence="11" id="KW-0520">NAD</keyword>
<dbReference type="GO" id="GO:0009435">
    <property type="term" value="P:NAD+ biosynthetic process"/>
    <property type="evidence" value="ECO:0007669"/>
    <property type="project" value="UniProtKB-UniPathway"/>
</dbReference>
<evidence type="ECO:0000256" key="5">
    <source>
        <dbReference type="ARBA" id="ARBA00022553"/>
    </source>
</evidence>
<dbReference type="UniPathway" id="UPA00253">
    <property type="reaction ID" value="UER00332"/>
</dbReference>
<comment type="pathway">
    <text evidence="3">Cofactor biosynthesis; NAD(+) biosynthesis; deamido-NAD(+) from nicotinate D-ribonucleotide: step 1/1.</text>
</comment>
<comment type="catalytic activity">
    <reaction evidence="13">
        <text>nicotinate beta-D-ribonucleotide + ATP + H(+) = deamido-NAD(+) + diphosphate</text>
        <dbReference type="Rhea" id="RHEA:22860"/>
        <dbReference type="ChEBI" id="CHEBI:15378"/>
        <dbReference type="ChEBI" id="CHEBI:30616"/>
        <dbReference type="ChEBI" id="CHEBI:33019"/>
        <dbReference type="ChEBI" id="CHEBI:57502"/>
        <dbReference type="ChEBI" id="CHEBI:58437"/>
        <dbReference type="EC" id="2.7.7.18"/>
    </reaction>
</comment>
<dbReference type="InterPro" id="IPR005248">
    <property type="entry name" value="NadD/NMNAT"/>
</dbReference>
<dbReference type="CDD" id="cd09286">
    <property type="entry name" value="NMNAT_Eukarya"/>
    <property type="match status" value="1"/>
</dbReference>
<feature type="region of interest" description="Disordered" evidence="15">
    <location>
        <begin position="1"/>
        <end position="23"/>
    </location>
</feature>
<comment type="pathway">
    <text evidence="2">Cofactor biosynthesis; NAD(+) biosynthesis; NAD(+) from nicotinamide D-ribonucleotide: step 1/1.</text>
</comment>
<dbReference type="GO" id="GO:1901135">
    <property type="term" value="P:carbohydrate derivative metabolic process"/>
    <property type="evidence" value="ECO:0007669"/>
    <property type="project" value="InterPro"/>
</dbReference>
<dbReference type="PANTHER" id="PTHR38418:SF2">
    <property type="entry name" value="SUGAR ISOMERASE, KPSF_GUTQ (AFU_ORTHOLOGUE AFUA_6G08860)"/>
    <property type="match status" value="1"/>
</dbReference>
<dbReference type="GO" id="GO:0000309">
    <property type="term" value="F:nicotinamide-nucleotide adenylyltransferase activity"/>
    <property type="evidence" value="ECO:0007669"/>
    <property type="project" value="UniProtKB-EC"/>
</dbReference>
<dbReference type="InParanoid" id="V5G6E0"/>
<keyword evidence="7" id="KW-0808">Transferase</keyword>
<dbReference type="GO" id="GO:0005524">
    <property type="term" value="F:ATP binding"/>
    <property type="evidence" value="ECO:0007669"/>
    <property type="project" value="UniProtKB-KW"/>
</dbReference>
<evidence type="ECO:0000256" key="11">
    <source>
        <dbReference type="ARBA" id="ARBA00023027"/>
    </source>
</evidence>
<dbReference type="InterPro" id="IPR046348">
    <property type="entry name" value="SIS_dom_sf"/>
</dbReference>
<dbReference type="NCBIfam" id="TIGR00482">
    <property type="entry name" value="nicotinate (nicotinamide) nucleotide adenylyltransferase"/>
    <property type="match status" value="1"/>
</dbReference>
<keyword evidence="12" id="KW-0539">Nucleus</keyword>
<protein>
    <recommendedName>
        <fullName evidence="16">SIS domain-containing protein</fullName>
    </recommendedName>
</protein>
<organism evidence="17 18">
    <name type="scientific">Byssochlamys spectabilis (strain No. 5 / NBRC 109023)</name>
    <name type="common">Paecilomyces variotii</name>
    <dbReference type="NCBI Taxonomy" id="1356009"/>
    <lineage>
        <taxon>Eukaryota</taxon>
        <taxon>Fungi</taxon>
        <taxon>Dikarya</taxon>
        <taxon>Ascomycota</taxon>
        <taxon>Pezizomycotina</taxon>
        <taxon>Eurotiomycetes</taxon>
        <taxon>Eurotiomycetidae</taxon>
        <taxon>Eurotiales</taxon>
        <taxon>Thermoascaceae</taxon>
        <taxon>Paecilomyces</taxon>
    </lineage>
</organism>
<keyword evidence="5" id="KW-0597">Phosphoprotein</keyword>
<evidence type="ECO:0000313" key="18">
    <source>
        <dbReference type="Proteomes" id="UP000018001"/>
    </source>
</evidence>
<dbReference type="eggNOG" id="KOG3199">
    <property type="taxonomic scope" value="Eukaryota"/>
</dbReference>
<dbReference type="HOGENOM" id="CLU_368800_0_0_1"/>
<reference evidence="18" key="1">
    <citation type="journal article" date="2014" name="Genome Announc.">
        <title>Draft genome sequence of the formaldehyde-resistant fungus Byssochlamys spectabilis No. 5 (anamorph Paecilomyces variotii No. 5) (NBRC109023).</title>
        <authorList>
            <person name="Oka T."/>
            <person name="Ekino K."/>
            <person name="Fukuda K."/>
            <person name="Nomura Y."/>
        </authorList>
    </citation>
    <scope>NUCLEOTIDE SEQUENCE [LARGE SCALE GENOMIC DNA]</scope>
    <source>
        <strain evidence="18">No. 5 / NBRC 109023</strain>
    </source>
</reference>
<keyword evidence="8" id="KW-0548">Nucleotidyltransferase</keyword>
<dbReference type="Pfam" id="PF01380">
    <property type="entry name" value="SIS"/>
    <property type="match status" value="1"/>
</dbReference>
<evidence type="ECO:0000256" key="10">
    <source>
        <dbReference type="ARBA" id="ARBA00022840"/>
    </source>
</evidence>
<proteinExistence type="inferred from homology"/>
<evidence type="ECO:0000256" key="15">
    <source>
        <dbReference type="SAM" id="MobiDB-lite"/>
    </source>
</evidence>
<dbReference type="InterPro" id="IPR035474">
    <property type="entry name" value="SIS_Kpsf"/>
</dbReference>
<dbReference type="InterPro" id="IPR001347">
    <property type="entry name" value="SIS_dom"/>
</dbReference>